<sequence>MGRLDDISLEELRELRERAGEGKPRERVLAAIGRKQGDELETLAERHGVVEKTIRNWLDRFVEEPIEPALSDDTSPGRPLKLDIDEREQLFKQLQHPPTELGYEQQAWSSKLLVHHVKDRHGVEYSRGHARKLLSEAGLSWRTARPRHHEADLQQKREFQQTVQKNGPN</sequence>
<feature type="region of interest" description="Disordered" evidence="1">
    <location>
        <begin position="144"/>
        <end position="169"/>
    </location>
</feature>
<dbReference type="Pfam" id="PF13592">
    <property type="entry name" value="HTH_33"/>
    <property type="match status" value="1"/>
</dbReference>
<evidence type="ECO:0000259" key="2">
    <source>
        <dbReference type="Pfam" id="PF13592"/>
    </source>
</evidence>
<feature type="compositionally biased region" description="Polar residues" evidence="1">
    <location>
        <begin position="160"/>
        <end position="169"/>
    </location>
</feature>
<dbReference type="InterPro" id="IPR025959">
    <property type="entry name" value="Winged_HTH_dom"/>
</dbReference>
<protein>
    <recommendedName>
        <fullName evidence="2">Winged helix-turn helix domain-containing protein</fullName>
    </recommendedName>
</protein>
<evidence type="ECO:0000256" key="1">
    <source>
        <dbReference type="SAM" id="MobiDB-lite"/>
    </source>
</evidence>
<dbReference type="InterPro" id="IPR009057">
    <property type="entry name" value="Homeodomain-like_sf"/>
</dbReference>
<organism evidence="3 4">
    <name type="scientific">Halococcus salifodinae DSM 8989</name>
    <dbReference type="NCBI Taxonomy" id="1227456"/>
    <lineage>
        <taxon>Archaea</taxon>
        <taxon>Methanobacteriati</taxon>
        <taxon>Methanobacteriota</taxon>
        <taxon>Stenosarchaea group</taxon>
        <taxon>Halobacteria</taxon>
        <taxon>Halobacteriales</taxon>
        <taxon>Halococcaceae</taxon>
        <taxon>Halococcus</taxon>
    </lineage>
</organism>
<accession>M0NDV2</accession>
<proteinExistence type="predicted"/>
<dbReference type="OrthoDB" id="195008at2157"/>
<evidence type="ECO:0000313" key="4">
    <source>
        <dbReference type="Proteomes" id="UP000011625"/>
    </source>
</evidence>
<gene>
    <name evidence="3" type="ORF">C450_00817</name>
</gene>
<dbReference type="EMBL" id="AOME01000007">
    <property type="protein sequence ID" value="EMA55743.1"/>
    <property type="molecule type" value="Genomic_DNA"/>
</dbReference>
<evidence type="ECO:0000313" key="3">
    <source>
        <dbReference type="EMBL" id="EMA55743.1"/>
    </source>
</evidence>
<dbReference type="Proteomes" id="UP000011625">
    <property type="component" value="Unassembled WGS sequence"/>
</dbReference>
<dbReference type="RefSeq" id="WP_005038771.1">
    <property type="nucleotide sequence ID" value="NZ_AOME01000007.1"/>
</dbReference>
<dbReference type="SUPFAM" id="SSF46689">
    <property type="entry name" value="Homeodomain-like"/>
    <property type="match status" value="1"/>
</dbReference>
<reference evidence="3 4" key="1">
    <citation type="journal article" date="2014" name="PLoS Genet.">
        <title>Phylogenetically driven sequencing of extremely halophilic archaea reveals strategies for static and dynamic osmo-response.</title>
        <authorList>
            <person name="Becker E.A."/>
            <person name="Seitzer P.M."/>
            <person name="Tritt A."/>
            <person name="Larsen D."/>
            <person name="Krusor M."/>
            <person name="Yao A.I."/>
            <person name="Wu D."/>
            <person name="Madern D."/>
            <person name="Eisen J.A."/>
            <person name="Darling A.E."/>
            <person name="Facciotti M.T."/>
        </authorList>
    </citation>
    <scope>NUCLEOTIDE SEQUENCE [LARGE SCALE GENOMIC DNA]</scope>
    <source>
        <strain evidence="3 4">DSM 8989</strain>
    </source>
</reference>
<feature type="compositionally biased region" description="Basic and acidic residues" evidence="1">
    <location>
        <begin position="149"/>
        <end position="159"/>
    </location>
</feature>
<dbReference type="AlphaFoldDB" id="M0NDV2"/>
<name>M0NDV2_9EURY</name>
<feature type="domain" description="Winged helix-turn helix" evidence="2">
    <location>
        <begin position="104"/>
        <end position="162"/>
    </location>
</feature>
<keyword evidence="4" id="KW-1185">Reference proteome</keyword>
<dbReference type="STRING" id="1227456.C450_00817"/>
<comment type="caution">
    <text evidence="3">The sequence shown here is derived from an EMBL/GenBank/DDBJ whole genome shotgun (WGS) entry which is preliminary data.</text>
</comment>